<evidence type="ECO:0000256" key="8">
    <source>
        <dbReference type="HAMAP-Rule" id="MF_01217"/>
    </source>
</evidence>
<evidence type="ECO:0000256" key="5">
    <source>
        <dbReference type="ARBA" id="ARBA00022832"/>
    </source>
</evidence>
<dbReference type="GO" id="GO:0000035">
    <property type="term" value="F:acyl binding"/>
    <property type="evidence" value="ECO:0007669"/>
    <property type="project" value="TreeGrafter"/>
</dbReference>
<feature type="domain" description="Carrier" evidence="9">
    <location>
        <begin position="4"/>
        <end position="77"/>
    </location>
</feature>
<keyword evidence="5 8" id="KW-0276">Fatty acid metabolism</keyword>
<keyword evidence="11" id="KW-1185">Reference proteome</keyword>
<gene>
    <name evidence="8" type="primary">acpP</name>
    <name evidence="10" type="ORF">DY78_GL002553</name>
</gene>
<dbReference type="Gene3D" id="1.10.1200.10">
    <property type="entry name" value="ACP-like"/>
    <property type="match status" value="1"/>
</dbReference>
<feature type="modified residue" description="O-(pantetheine 4'-phosphoryl)serine" evidence="8">
    <location>
        <position position="39"/>
    </location>
</feature>
<dbReference type="UniPathway" id="UPA00094"/>
<dbReference type="Proteomes" id="UP000050920">
    <property type="component" value="Unassembled WGS sequence"/>
</dbReference>
<evidence type="ECO:0000256" key="3">
    <source>
        <dbReference type="ARBA" id="ARBA00022516"/>
    </source>
</evidence>
<dbReference type="PROSITE" id="PS50075">
    <property type="entry name" value="CARRIER"/>
    <property type="match status" value="1"/>
</dbReference>
<proteinExistence type="inferred from homology"/>
<dbReference type="Pfam" id="PF00550">
    <property type="entry name" value="PP-binding"/>
    <property type="match status" value="1"/>
</dbReference>
<keyword evidence="6 8" id="KW-0443">Lipid metabolism</keyword>
<evidence type="ECO:0000256" key="1">
    <source>
        <dbReference type="ARBA" id="ARBA00022450"/>
    </source>
</evidence>
<evidence type="ECO:0000313" key="10">
    <source>
        <dbReference type="EMBL" id="KRO28241.1"/>
    </source>
</evidence>
<evidence type="ECO:0000313" key="11">
    <source>
        <dbReference type="Proteomes" id="UP000050920"/>
    </source>
</evidence>
<dbReference type="GO" id="GO:0016020">
    <property type="term" value="C:membrane"/>
    <property type="evidence" value="ECO:0007669"/>
    <property type="project" value="GOC"/>
</dbReference>
<organism evidence="10 11">
    <name type="scientific">Lactiplantibacillus fabifermentans DSM 21115</name>
    <dbReference type="NCBI Taxonomy" id="1413187"/>
    <lineage>
        <taxon>Bacteria</taxon>
        <taxon>Bacillati</taxon>
        <taxon>Bacillota</taxon>
        <taxon>Bacilli</taxon>
        <taxon>Lactobacillales</taxon>
        <taxon>Lactobacillaceae</taxon>
        <taxon>Lactiplantibacillus</taxon>
    </lineage>
</organism>
<comment type="PTM">
    <text evidence="8">4'-phosphopantetheine is transferred from CoA to a specific serine of apo-ACP by AcpS. This modification is essential for activity because fatty acids are bound in thioester linkage to the sulfhydryl of the prosthetic group.</text>
</comment>
<evidence type="ECO:0000256" key="7">
    <source>
        <dbReference type="ARBA" id="ARBA00023160"/>
    </source>
</evidence>
<keyword evidence="4 8" id="KW-0597">Phosphoprotein</keyword>
<comment type="function">
    <text evidence="8">Carrier of the growing fatty acid chain in fatty acid biosynthesis.</text>
</comment>
<comment type="similarity">
    <text evidence="8">Belongs to the acyl carrier protein (ACP) family.</text>
</comment>
<dbReference type="SUPFAM" id="SSF47336">
    <property type="entry name" value="ACP-like"/>
    <property type="match status" value="1"/>
</dbReference>
<keyword evidence="1 8" id="KW-0596">Phosphopantetheine</keyword>
<evidence type="ECO:0000256" key="6">
    <source>
        <dbReference type="ARBA" id="ARBA00023098"/>
    </source>
</evidence>
<protein>
    <recommendedName>
        <fullName evidence="8">Acyl carrier protein</fullName>
        <shortName evidence="8">ACP</shortName>
    </recommendedName>
</protein>
<dbReference type="PANTHER" id="PTHR20863:SF62">
    <property type="entry name" value="ACYL CARRIER PROTEIN"/>
    <property type="match status" value="1"/>
</dbReference>
<dbReference type="InterPro" id="IPR009081">
    <property type="entry name" value="PP-bd_ACP"/>
</dbReference>
<name>A0A0R2NR97_9LACO</name>
<dbReference type="GO" id="GO:0000036">
    <property type="term" value="F:acyl carrier activity"/>
    <property type="evidence" value="ECO:0007669"/>
    <property type="project" value="UniProtKB-UniRule"/>
</dbReference>
<dbReference type="GO" id="GO:0009245">
    <property type="term" value="P:lipid A biosynthetic process"/>
    <property type="evidence" value="ECO:0007669"/>
    <property type="project" value="TreeGrafter"/>
</dbReference>
<evidence type="ECO:0000256" key="2">
    <source>
        <dbReference type="ARBA" id="ARBA00022490"/>
    </source>
</evidence>
<reference evidence="10 11" key="1">
    <citation type="journal article" date="2015" name="Genome Announc.">
        <title>Expanding the biotechnology potential of lactobacilli through comparative genomics of 213 strains and associated genera.</title>
        <authorList>
            <person name="Sun Z."/>
            <person name="Harris H.M."/>
            <person name="McCann A."/>
            <person name="Guo C."/>
            <person name="Argimon S."/>
            <person name="Zhang W."/>
            <person name="Yang X."/>
            <person name="Jeffery I.B."/>
            <person name="Cooney J.C."/>
            <person name="Kagawa T.F."/>
            <person name="Liu W."/>
            <person name="Song Y."/>
            <person name="Salvetti E."/>
            <person name="Wrobel A."/>
            <person name="Rasinkangas P."/>
            <person name="Parkhill J."/>
            <person name="Rea M.C."/>
            <person name="O'Sullivan O."/>
            <person name="Ritari J."/>
            <person name="Douillard F.P."/>
            <person name="Paul Ross R."/>
            <person name="Yang R."/>
            <person name="Briner A.E."/>
            <person name="Felis G.E."/>
            <person name="de Vos W.M."/>
            <person name="Barrangou R."/>
            <person name="Klaenhammer T.R."/>
            <person name="Caufield P.W."/>
            <person name="Cui Y."/>
            <person name="Zhang H."/>
            <person name="O'Toole P.W."/>
        </authorList>
    </citation>
    <scope>NUCLEOTIDE SEQUENCE [LARGE SCALE GENOMIC DNA]</scope>
    <source>
        <strain evidence="10 11">DSM 21115</strain>
    </source>
</reference>
<comment type="pathway">
    <text evidence="8">Lipid metabolism; fatty acid biosynthesis.</text>
</comment>
<dbReference type="PANTHER" id="PTHR20863">
    <property type="entry name" value="ACYL CARRIER PROTEIN"/>
    <property type="match status" value="1"/>
</dbReference>
<keyword evidence="3 8" id="KW-0444">Lipid biosynthesis</keyword>
<comment type="caution">
    <text evidence="10">The sequence shown here is derived from an EMBL/GenBank/DDBJ whole genome shotgun (WGS) entry which is preliminary data.</text>
</comment>
<evidence type="ECO:0000259" key="9">
    <source>
        <dbReference type="PROSITE" id="PS50075"/>
    </source>
</evidence>
<keyword evidence="7 8" id="KW-0275">Fatty acid biosynthesis</keyword>
<dbReference type="GO" id="GO:0005829">
    <property type="term" value="C:cytosol"/>
    <property type="evidence" value="ECO:0007669"/>
    <property type="project" value="TreeGrafter"/>
</dbReference>
<keyword evidence="2 8" id="KW-0963">Cytoplasm</keyword>
<dbReference type="NCBIfam" id="NF002150">
    <property type="entry name" value="PRK00982.1-4"/>
    <property type="match status" value="1"/>
</dbReference>
<dbReference type="InterPro" id="IPR036736">
    <property type="entry name" value="ACP-like_sf"/>
</dbReference>
<dbReference type="RefSeq" id="WP_024624197.1">
    <property type="nucleotide sequence ID" value="NZ_AYGX02000048.1"/>
</dbReference>
<dbReference type="InterPro" id="IPR003231">
    <property type="entry name" value="ACP"/>
</dbReference>
<comment type="subcellular location">
    <subcellularLocation>
        <location evidence="8">Cytoplasm</location>
    </subcellularLocation>
</comment>
<dbReference type="AlphaFoldDB" id="A0A0R2NR97"/>
<evidence type="ECO:0000256" key="4">
    <source>
        <dbReference type="ARBA" id="ARBA00022553"/>
    </source>
</evidence>
<dbReference type="HAMAP" id="MF_01217">
    <property type="entry name" value="Acyl_carrier"/>
    <property type="match status" value="1"/>
</dbReference>
<sequence>MTNEQVFTEVQALIIEQLDADAATITMTTNFTTDLALDSLDVFEVIDQLEDKYDIEIDTDQPLSTVGDLVTYVVKTANA</sequence>
<accession>A0A0R2NR97</accession>
<dbReference type="EMBL" id="AYGX02000048">
    <property type="protein sequence ID" value="KRO28241.1"/>
    <property type="molecule type" value="Genomic_DNA"/>
</dbReference>